<evidence type="ECO:0000256" key="4">
    <source>
        <dbReference type="ARBA" id="ARBA00022729"/>
    </source>
</evidence>
<keyword evidence="3" id="KW-0926">Vacuole</keyword>
<accession>A0AAN7RB10</accession>
<dbReference type="PANTHER" id="PTHR10426:SF79">
    <property type="entry name" value="PROTEIN STRICTOSIDINE SYNTHASE-LIKE 2"/>
    <property type="match status" value="1"/>
</dbReference>
<evidence type="ECO:0000259" key="6">
    <source>
        <dbReference type="Pfam" id="PF03088"/>
    </source>
</evidence>
<gene>
    <name evidence="7" type="ORF">SAY86_028723</name>
</gene>
<feature type="domain" description="Strictosidine synthase conserved region" evidence="6">
    <location>
        <begin position="160"/>
        <end position="246"/>
    </location>
</feature>
<proteinExistence type="inferred from homology"/>
<comment type="caution">
    <text evidence="7">The sequence shown here is derived from an EMBL/GenBank/DDBJ whole genome shotgun (WGS) entry which is preliminary data.</text>
</comment>
<keyword evidence="4" id="KW-0732">Signal</keyword>
<keyword evidence="8" id="KW-1185">Reference proteome</keyword>
<evidence type="ECO:0000313" key="8">
    <source>
        <dbReference type="Proteomes" id="UP001346149"/>
    </source>
</evidence>
<reference evidence="7 8" key="1">
    <citation type="journal article" date="2023" name="Hortic Res">
        <title>Pangenome of water caltrop reveals structural variations and asymmetric subgenome divergence after allopolyploidization.</title>
        <authorList>
            <person name="Zhang X."/>
            <person name="Chen Y."/>
            <person name="Wang L."/>
            <person name="Yuan Y."/>
            <person name="Fang M."/>
            <person name="Shi L."/>
            <person name="Lu R."/>
            <person name="Comes H.P."/>
            <person name="Ma Y."/>
            <person name="Chen Y."/>
            <person name="Huang G."/>
            <person name="Zhou Y."/>
            <person name="Zheng Z."/>
            <person name="Qiu Y."/>
        </authorList>
    </citation>
    <scope>NUCLEOTIDE SEQUENCE [LARGE SCALE GENOMIC DNA]</scope>
    <source>
        <strain evidence="7">F231</strain>
    </source>
</reference>
<dbReference type="InterPro" id="IPR018119">
    <property type="entry name" value="Strictosidine_synth_cons-reg"/>
</dbReference>
<name>A0AAN7RB10_TRANT</name>
<evidence type="ECO:0000256" key="2">
    <source>
        <dbReference type="ARBA" id="ARBA00009191"/>
    </source>
</evidence>
<dbReference type="Proteomes" id="UP001346149">
    <property type="component" value="Unassembled WGS sequence"/>
</dbReference>
<evidence type="ECO:0000256" key="1">
    <source>
        <dbReference type="ARBA" id="ARBA00004116"/>
    </source>
</evidence>
<dbReference type="SUPFAM" id="SSF63829">
    <property type="entry name" value="Calcium-dependent phosphotriesterase"/>
    <property type="match status" value="1"/>
</dbReference>
<dbReference type="GO" id="GO:0016787">
    <property type="term" value="F:hydrolase activity"/>
    <property type="evidence" value="ECO:0007669"/>
    <property type="project" value="TreeGrafter"/>
</dbReference>
<sequence length="375" mass="41689">MAFRVLFEASASILFLSWLLVTLVAPRLWSHLPQQATEGQPEIIPIDGAFGSESFAFNSRGDGPYTGVSNGRIIKWVHEERRWIDFAYTSPNKEECQEPHDHEAMEHICGRPLGLGFKHDTGHLYIADAYKGLLVVGPHGGSVATKVVDQADGVRLGFTNALDIDQLTGAIYFTDSSSKYHRRNYISMILAGDRTGRLIKYDPLNEQVEVLLSSLAFANGVALTPDGSSVLVAETGGCRILRYSLKTGIADVFALLPGFPDNIRRSPRGGYWVAIFSRRSRFLDWVLAYPKVGSFVVEAFPSVDKVGRWYAKWTGRGYAVRLSEEGEVVEVVGGESMGTGWKSVSEVTERETRCGRKREFWVGSVNMPFTGMFYR</sequence>
<dbReference type="FunFam" id="2.120.10.30:FF:000032">
    <property type="entry name" value="Protein STRICTOSIDINE SYNTHASE-LIKE 13"/>
    <property type="match status" value="1"/>
</dbReference>
<dbReference type="AlphaFoldDB" id="A0AAN7RB10"/>
<dbReference type="Pfam" id="PF03088">
    <property type="entry name" value="Str_synth"/>
    <property type="match status" value="1"/>
</dbReference>
<comment type="similarity">
    <text evidence="2">Belongs to the strictosidine synthase family.</text>
</comment>
<protein>
    <recommendedName>
        <fullName evidence="6">Strictosidine synthase conserved region domain-containing protein</fullName>
    </recommendedName>
</protein>
<dbReference type="GO" id="GO:0012505">
    <property type="term" value="C:endomembrane system"/>
    <property type="evidence" value="ECO:0007669"/>
    <property type="project" value="TreeGrafter"/>
</dbReference>
<comment type="subcellular location">
    <subcellularLocation>
        <location evidence="1">Vacuole</location>
    </subcellularLocation>
</comment>
<dbReference type="Gene3D" id="2.120.10.30">
    <property type="entry name" value="TolB, C-terminal domain"/>
    <property type="match status" value="1"/>
</dbReference>
<dbReference type="InterPro" id="IPR011042">
    <property type="entry name" value="6-blade_b-propeller_TolB-like"/>
</dbReference>
<evidence type="ECO:0000256" key="3">
    <source>
        <dbReference type="ARBA" id="ARBA00022554"/>
    </source>
</evidence>
<organism evidence="7 8">
    <name type="scientific">Trapa natans</name>
    <name type="common">Water chestnut</name>
    <dbReference type="NCBI Taxonomy" id="22666"/>
    <lineage>
        <taxon>Eukaryota</taxon>
        <taxon>Viridiplantae</taxon>
        <taxon>Streptophyta</taxon>
        <taxon>Embryophyta</taxon>
        <taxon>Tracheophyta</taxon>
        <taxon>Spermatophyta</taxon>
        <taxon>Magnoliopsida</taxon>
        <taxon>eudicotyledons</taxon>
        <taxon>Gunneridae</taxon>
        <taxon>Pentapetalae</taxon>
        <taxon>rosids</taxon>
        <taxon>malvids</taxon>
        <taxon>Myrtales</taxon>
        <taxon>Lythraceae</taxon>
        <taxon>Trapa</taxon>
    </lineage>
</organism>
<keyword evidence="5" id="KW-0325">Glycoprotein</keyword>
<evidence type="ECO:0000313" key="7">
    <source>
        <dbReference type="EMBL" id="KAK4796397.1"/>
    </source>
</evidence>
<dbReference type="PANTHER" id="PTHR10426">
    <property type="entry name" value="STRICTOSIDINE SYNTHASE-RELATED"/>
    <property type="match status" value="1"/>
</dbReference>
<dbReference type="GO" id="GO:0005773">
    <property type="term" value="C:vacuole"/>
    <property type="evidence" value="ECO:0007669"/>
    <property type="project" value="UniProtKB-SubCell"/>
</dbReference>
<evidence type="ECO:0000256" key="5">
    <source>
        <dbReference type="ARBA" id="ARBA00023180"/>
    </source>
</evidence>
<dbReference type="EMBL" id="JAXQNO010000006">
    <property type="protein sequence ID" value="KAK4796397.1"/>
    <property type="molecule type" value="Genomic_DNA"/>
</dbReference>